<feature type="transmembrane region" description="Helical" evidence="6">
    <location>
        <begin position="218"/>
        <end position="236"/>
    </location>
</feature>
<protein>
    <submittedName>
        <fullName evidence="7">Uncharacterized protein</fullName>
    </submittedName>
</protein>
<organism evidence="7 8">
    <name type="scientific">Scytalidium lignicola</name>
    <name type="common">Hyphomycete</name>
    <dbReference type="NCBI Taxonomy" id="5539"/>
    <lineage>
        <taxon>Eukaryota</taxon>
        <taxon>Fungi</taxon>
        <taxon>Dikarya</taxon>
        <taxon>Ascomycota</taxon>
        <taxon>Pezizomycotina</taxon>
        <taxon>Leotiomycetes</taxon>
        <taxon>Leotiomycetes incertae sedis</taxon>
        <taxon>Scytalidium</taxon>
    </lineage>
</organism>
<dbReference type="Pfam" id="PF01184">
    <property type="entry name" value="Gpr1_Fun34_YaaH"/>
    <property type="match status" value="1"/>
</dbReference>
<evidence type="ECO:0000313" key="7">
    <source>
        <dbReference type="EMBL" id="RFU33302.1"/>
    </source>
</evidence>
<keyword evidence="4 6" id="KW-1133">Transmembrane helix</keyword>
<feature type="transmembrane region" description="Helical" evidence="6">
    <location>
        <begin position="144"/>
        <end position="171"/>
    </location>
</feature>
<evidence type="ECO:0000256" key="6">
    <source>
        <dbReference type="SAM" id="Phobius"/>
    </source>
</evidence>
<dbReference type="GO" id="GO:0015123">
    <property type="term" value="F:acetate transmembrane transporter activity"/>
    <property type="evidence" value="ECO:0007669"/>
    <property type="project" value="TreeGrafter"/>
</dbReference>
<name>A0A3E2HJE9_SCYLI</name>
<dbReference type="STRING" id="5539.A0A3E2HJE9"/>
<comment type="caution">
    <text evidence="7">The sequence shown here is derived from an EMBL/GenBank/DDBJ whole genome shotgun (WGS) entry which is preliminary data.</text>
</comment>
<feature type="transmembrane region" description="Helical" evidence="6">
    <location>
        <begin position="105"/>
        <end position="124"/>
    </location>
</feature>
<feature type="non-terminal residue" evidence="7">
    <location>
        <position position="264"/>
    </location>
</feature>
<proteinExistence type="inferred from homology"/>
<keyword evidence="8" id="KW-1185">Reference proteome</keyword>
<feature type="non-terminal residue" evidence="7">
    <location>
        <position position="1"/>
    </location>
</feature>
<keyword evidence="3 6" id="KW-0812">Transmembrane</keyword>
<dbReference type="InterPro" id="IPR000791">
    <property type="entry name" value="Gpr1/Fun34/SatP-like"/>
</dbReference>
<dbReference type="OMA" id="GNFFPMM"/>
<sequence>MAETNGTPPRRMTESDIEAQLSQIKSAGALYLTPKVAAVGDFRTRFSNPTPLGLMGFVIAATTFAGITVGWGGNTQLVGALGIFYFTGPVLLVLATIFEWVMGNFLSMMIMGMFAVFWLSFGMLETPTLQIQQAYSATGSAAEGAASTGFNAAVAMYLMVWGFWLFTIFIFTLKTNVVFALIMMFATTGSFLLGGAYWKVSTGDYSQASHLQKAGGSIYFIVAMLGWYMTVVMMSAEMRMFSLPVGDLSHLWPNRGLANMEKDD</sequence>
<gene>
    <name evidence="7" type="ORF">B7463_g3021</name>
</gene>
<dbReference type="AlphaFoldDB" id="A0A3E2HJE9"/>
<evidence type="ECO:0000256" key="4">
    <source>
        <dbReference type="ARBA" id="ARBA00022989"/>
    </source>
</evidence>
<comment type="similarity">
    <text evidence="2">Belongs to the acetate uptake transporter (AceTr) (TC 2.A.96) family.</text>
</comment>
<evidence type="ECO:0000313" key="8">
    <source>
        <dbReference type="Proteomes" id="UP000258309"/>
    </source>
</evidence>
<dbReference type="GO" id="GO:0005886">
    <property type="term" value="C:plasma membrane"/>
    <property type="evidence" value="ECO:0007669"/>
    <property type="project" value="TreeGrafter"/>
</dbReference>
<keyword evidence="5 6" id="KW-0472">Membrane</keyword>
<dbReference type="OrthoDB" id="3648309at2759"/>
<feature type="transmembrane region" description="Helical" evidence="6">
    <location>
        <begin position="178"/>
        <end position="198"/>
    </location>
</feature>
<evidence type="ECO:0000256" key="1">
    <source>
        <dbReference type="ARBA" id="ARBA00004141"/>
    </source>
</evidence>
<reference evidence="7 8" key="1">
    <citation type="submission" date="2018-05" db="EMBL/GenBank/DDBJ databases">
        <title>Draft genome sequence of Scytalidium lignicola DSM 105466, a ubiquitous saprotrophic fungus.</title>
        <authorList>
            <person name="Buettner E."/>
            <person name="Gebauer A.M."/>
            <person name="Hofrichter M."/>
            <person name="Liers C."/>
            <person name="Kellner H."/>
        </authorList>
    </citation>
    <scope>NUCLEOTIDE SEQUENCE [LARGE SCALE GENOMIC DNA]</scope>
    <source>
        <strain evidence="7 8">DSM 105466</strain>
    </source>
</reference>
<evidence type="ECO:0000256" key="2">
    <source>
        <dbReference type="ARBA" id="ARBA00005587"/>
    </source>
</evidence>
<accession>A0A3E2HJE9</accession>
<evidence type="ECO:0000256" key="3">
    <source>
        <dbReference type="ARBA" id="ARBA00022692"/>
    </source>
</evidence>
<dbReference type="PANTHER" id="PTHR31123">
    <property type="entry name" value="ACCUMULATION OF DYADS PROTEIN 2-RELATED"/>
    <property type="match status" value="1"/>
</dbReference>
<feature type="transmembrane region" description="Helical" evidence="6">
    <location>
        <begin position="52"/>
        <end position="71"/>
    </location>
</feature>
<comment type="subcellular location">
    <subcellularLocation>
        <location evidence="1">Membrane</location>
        <topology evidence="1">Multi-pass membrane protein</topology>
    </subcellularLocation>
</comment>
<dbReference type="Proteomes" id="UP000258309">
    <property type="component" value="Unassembled WGS sequence"/>
</dbReference>
<feature type="transmembrane region" description="Helical" evidence="6">
    <location>
        <begin position="77"/>
        <end position="98"/>
    </location>
</feature>
<dbReference type="EMBL" id="NCSJ02000037">
    <property type="protein sequence ID" value="RFU33302.1"/>
    <property type="molecule type" value="Genomic_DNA"/>
</dbReference>
<dbReference type="InterPro" id="IPR051633">
    <property type="entry name" value="AceTr"/>
</dbReference>
<evidence type="ECO:0000256" key="5">
    <source>
        <dbReference type="ARBA" id="ARBA00023136"/>
    </source>
</evidence>
<dbReference type="PANTHER" id="PTHR31123:SF4">
    <property type="entry name" value="PROTEIN ALCS"/>
    <property type="match status" value="1"/>
</dbReference>